<protein>
    <submittedName>
        <fullName evidence="1">Uncharacterized protein</fullName>
    </submittedName>
</protein>
<accession>A4BPB8</accession>
<sequence length="68" mass="7631">MLKMGRILIIFLGVRGRPPALAGVMARYEHLPIYKKAMDVAVYFEKVVAGFRQSWPVGSHGSDLPKFL</sequence>
<reference evidence="1 2" key="1">
    <citation type="submission" date="2006-02" db="EMBL/GenBank/DDBJ databases">
        <authorList>
            <person name="Waterbury J."/>
            <person name="Ferriera S."/>
            <person name="Johnson J."/>
            <person name="Kravitz S."/>
            <person name="Halpern A."/>
            <person name="Remington K."/>
            <person name="Beeson K."/>
            <person name="Tran B."/>
            <person name="Rogers Y.-H."/>
            <person name="Friedman R."/>
            <person name="Venter J.C."/>
        </authorList>
    </citation>
    <scope>NUCLEOTIDE SEQUENCE [LARGE SCALE GENOMIC DNA]</scope>
    <source>
        <strain evidence="1 2">Nb-231</strain>
    </source>
</reference>
<gene>
    <name evidence="1" type="ORF">NB231_11804</name>
</gene>
<dbReference type="EMBL" id="AAOF01000003">
    <property type="protein sequence ID" value="EAR22419.1"/>
    <property type="molecule type" value="Genomic_DNA"/>
</dbReference>
<organism evidence="1 2">
    <name type="scientific">Nitrococcus mobilis Nb-231</name>
    <dbReference type="NCBI Taxonomy" id="314278"/>
    <lineage>
        <taxon>Bacteria</taxon>
        <taxon>Pseudomonadati</taxon>
        <taxon>Pseudomonadota</taxon>
        <taxon>Gammaproteobacteria</taxon>
        <taxon>Chromatiales</taxon>
        <taxon>Ectothiorhodospiraceae</taxon>
        <taxon>Nitrococcus</taxon>
    </lineage>
</organism>
<keyword evidence="2" id="KW-1185">Reference proteome</keyword>
<dbReference type="AlphaFoldDB" id="A4BPB8"/>
<proteinExistence type="predicted"/>
<comment type="caution">
    <text evidence="1">The sequence shown here is derived from an EMBL/GenBank/DDBJ whole genome shotgun (WGS) entry which is preliminary data.</text>
</comment>
<dbReference type="STRING" id="314278.NB231_11804"/>
<evidence type="ECO:0000313" key="1">
    <source>
        <dbReference type="EMBL" id="EAR22419.1"/>
    </source>
</evidence>
<dbReference type="Proteomes" id="UP000003374">
    <property type="component" value="Unassembled WGS sequence"/>
</dbReference>
<name>A4BPB8_9GAMM</name>
<evidence type="ECO:0000313" key="2">
    <source>
        <dbReference type="Proteomes" id="UP000003374"/>
    </source>
</evidence>
<dbReference type="HOGENOM" id="CLU_2789708_0_0_6"/>